<keyword evidence="2" id="KW-1185">Reference proteome</keyword>
<accession>L0RAR2</accession>
<dbReference type="Proteomes" id="UP000010808">
    <property type="component" value="Chromosome"/>
</dbReference>
<proteinExistence type="predicted"/>
<dbReference type="RefSeq" id="WP_015335269.1">
    <property type="nucleotide sequence ID" value="NC_020055.1"/>
</dbReference>
<name>L0RAR2_9BACT</name>
<gene>
    <name evidence="1" type="ORF">DESAM_20374</name>
</gene>
<reference evidence="1 2" key="1">
    <citation type="submission" date="2012-10" db="EMBL/GenBank/DDBJ databases">
        <authorList>
            <person name="Genoscope - CEA"/>
        </authorList>
    </citation>
    <scope>NUCLEOTIDE SEQUENCE [LARGE SCALE GENOMIC DNA]</scope>
    <source>
        <strain evidence="2">AM13 / DSM 14728</strain>
    </source>
</reference>
<dbReference type="eggNOG" id="ENOG50335J3">
    <property type="taxonomic scope" value="Bacteria"/>
</dbReference>
<dbReference type="STRING" id="1121451.DESAM_20374"/>
<dbReference type="HOGENOM" id="CLU_942423_0_0_7"/>
<evidence type="ECO:0000313" key="2">
    <source>
        <dbReference type="Proteomes" id="UP000010808"/>
    </source>
</evidence>
<dbReference type="EMBL" id="FO203522">
    <property type="protein sequence ID" value="CCO22661.1"/>
    <property type="molecule type" value="Genomic_DNA"/>
</dbReference>
<protein>
    <submittedName>
        <fullName evidence="1">Uncharacterized protein</fullName>
    </submittedName>
</protein>
<dbReference type="AlphaFoldDB" id="L0RAR2"/>
<dbReference type="KEGG" id="dhy:DESAM_20374"/>
<sequence length="295" mass="33292">MNGRRGKSSLKLAVLLAAMLLVVCAGYYKLEDLSAARVREFTDRYSHLARIDFERALINPFDRSLSVWGVRFDFATGSSCFAEKIVIDKFDSEHRIPRFFKGAVEGVSVPVDFMNFGTLAGDFRKMGYEKLNFDLSADYIYEDDTRRLSVKTLRFDGADLCRINAGFDLGDVKLRNPGIGGLVGVSMLDGRIVWDDKSLTRKVFGLSAAEENTDVAAYIGRLSEALQLKMQEARSLGNGYAENFYAEMKKFIENPERLVIQVEPMEPVPLLYMFMGRNFEELLDLYGVTVEAENL</sequence>
<evidence type="ECO:0000313" key="1">
    <source>
        <dbReference type="EMBL" id="CCO22661.1"/>
    </source>
</evidence>
<dbReference type="PATRIC" id="fig|1121451.3.peg.638"/>
<dbReference type="OrthoDB" id="5452892at2"/>
<organism evidence="1 2">
    <name type="scientific">Maridesulfovibrio hydrothermalis AM13 = DSM 14728</name>
    <dbReference type="NCBI Taxonomy" id="1121451"/>
    <lineage>
        <taxon>Bacteria</taxon>
        <taxon>Pseudomonadati</taxon>
        <taxon>Thermodesulfobacteriota</taxon>
        <taxon>Desulfovibrionia</taxon>
        <taxon>Desulfovibrionales</taxon>
        <taxon>Desulfovibrionaceae</taxon>
        <taxon>Maridesulfovibrio</taxon>
    </lineage>
</organism>